<feature type="domain" description="DNA methylase N-4/N-6" evidence="7">
    <location>
        <begin position="121"/>
        <end position="466"/>
    </location>
</feature>
<dbReference type="PRINTS" id="PR00506">
    <property type="entry name" value="D21N6MTFRASE"/>
</dbReference>
<reference evidence="8 9" key="1">
    <citation type="submission" date="2018-04" db="EMBL/GenBank/DDBJ databases">
        <title>Pseudomonas sp. nov., isolated from mangrove soil.</title>
        <authorList>
            <person name="Chen C."/>
        </authorList>
    </citation>
    <scope>NUCLEOTIDE SEQUENCE [LARGE SCALE GENOMIC DNA]</scope>
    <source>
        <strain evidence="8 9">JCM 14246</strain>
    </source>
</reference>
<keyword evidence="4 8" id="KW-0808">Transferase</keyword>
<dbReference type="GO" id="GO:0003677">
    <property type="term" value="F:DNA binding"/>
    <property type="evidence" value="ECO:0007669"/>
    <property type="project" value="InterPro"/>
</dbReference>
<dbReference type="PROSITE" id="PS00092">
    <property type="entry name" value="N6_MTASE"/>
    <property type="match status" value="1"/>
</dbReference>
<dbReference type="InterPro" id="IPR002941">
    <property type="entry name" value="DNA_methylase_N4/N6"/>
</dbReference>
<dbReference type="InterPro" id="IPR029063">
    <property type="entry name" value="SAM-dependent_MTases_sf"/>
</dbReference>
<proteinExistence type="inferred from homology"/>
<evidence type="ECO:0000313" key="9">
    <source>
        <dbReference type="Proteomes" id="UP000244052"/>
    </source>
</evidence>
<comment type="similarity">
    <text evidence="1">Belongs to the N(4)/N(6)-methyltransferase family.</text>
</comment>
<evidence type="ECO:0000256" key="5">
    <source>
        <dbReference type="ARBA" id="ARBA00022691"/>
    </source>
</evidence>
<evidence type="ECO:0000259" key="7">
    <source>
        <dbReference type="Pfam" id="PF01555"/>
    </source>
</evidence>
<dbReference type="SUPFAM" id="SSF53335">
    <property type="entry name" value="S-adenosyl-L-methionine-dependent methyltransferases"/>
    <property type="match status" value="1"/>
</dbReference>
<evidence type="ECO:0000313" key="8">
    <source>
        <dbReference type="EMBL" id="PTU79827.1"/>
    </source>
</evidence>
<dbReference type="GO" id="GO:0009007">
    <property type="term" value="F:site-specific DNA-methyltransferase (adenine-specific) activity"/>
    <property type="evidence" value="ECO:0007669"/>
    <property type="project" value="UniProtKB-EC"/>
</dbReference>
<protein>
    <recommendedName>
        <fullName evidence="2">site-specific DNA-methyltransferase (adenine-specific)</fullName>
        <ecNumber evidence="2">2.1.1.72</ecNumber>
    </recommendedName>
</protein>
<dbReference type="GO" id="GO:0032259">
    <property type="term" value="P:methylation"/>
    <property type="evidence" value="ECO:0007669"/>
    <property type="project" value="UniProtKB-KW"/>
</dbReference>
<comment type="caution">
    <text evidence="8">The sequence shown here is derived from an EMBL/GenBank/DDBJ whole genome shotgun (WGS) entry which is preliminary data.</text>
</comment>
<dbReference type="RefSeq" id="WP_108233324.1">
    <property type="nucleotide sequence ID" value="NZ_QASO01000037.1"/>
</dbReference>
<keyword evidence="3 8" id="KW-0489">Methyltransferase</keyword>
<dbReference type="EC" id="2.1.1.72" evidence="2"/>
<evidence type="ECO:0000256" key="1">
    <source>
        <dbReference type="ARBA" id="ARBA00006594"/>
    </source>
</evidence>
<comment type="catalytic activity">
    <reaction evidence="6">
        <text>a 2'-deoxyadenosine in DNA + S-adenosyl-L-methionine = an N(6)-methyl-2'-deoxyadenosine in DNA + S-adenosyl-L-homocysteine + H(+)</text>
        <dbReference type="Rhea" id="RHEA:15197"/>
        <dbReference type="Rhea" id="RHEA-COMP:12418"/>
        <dbReference type="Rhea" id="RHEA-COMP:12419"/>
        <dbReference type="ChEBI" id="CHEBI:15378"/>
        <dbReference type="ChEBI" id="CHEBI:57856"/>
        <dbReference type="ChEBI" id="CHEBI:59789"/>
        <dbReference type="ChEBI" id="CHEBI:90615"/>
        <dbReference type="ChEBI" id="CHEBI:90616"/>
        <dbReference type="EC" id="2.1.1.72"/>
    </reaction>
</comment>
<dbReference type="Proteomes" id="UP000244052">
    <property type="component" value="Unassembled WGS sequence"/>
</dbReference>
<evidence type="ECO:0000256" key="3">
    <source>
        <dbReference type="ARBA" id="ARBA00022603"/>
    </source>
</evidence>
<evidence type="ECO:0000256" key="4">
    <source>
        <dbReference type="ARBA" id="ARBA00022679"/>
    </source>
</evidence>
<accession>A0A2T5PQ18</accession>
<dbReference type="EMBL" id="QASO01000037">
    <property type="protein sequence ID" value="PTU79827.1"/>
    <property type="molecule type" value="Genomic_DNA"/>
</dbReference>
<evidence type="ECO:0000256" key="6">
    <source>
        <dbReference type="ARBA" id="ARBA00047942"/>
    </source>
</evidence>
<name>A0A2T5PQ18_ECTOL</name>
<evidence type="ECO:0000256" key="2">
    <source>
        <dbReference type="ARBA" id="ARBA00011900"/>
    </source>
</evidence>
<dbReference type="InterPro" id="IPR002052">
    <property type="entry name" value="DNA_methylase_N6_adenine_CS"/>
</dbReference>
<gene>
    <name evidence="8" type="ORF">DBO86_06985</name>
</gene>
<dbReference type="Gene3D" id="3.40.50.150">
    <property type="entry name" value="Vaccinia Virus protein VP39"/>
    <property type="match status" value="1"/>
</dbReference>
<dbReference type="InterPro" id="IPR002295">
    <property type="entry name" value="N4/N6-MTase_EcoPI_Mod-like"/>
</dbReference>
<dbReference type="AlphaFoldDB" id="A0A2T5PQ18"/>
<keyword evidence="9" id="KW-1185">Reference proteome</keyword>
<keyword evidence="5" id="KW-0949">S-adenosyl-L-methionine</keyword>
<sequence length="675" mass="74462">MEKLTAASPEAQSADLVAGNIEQLKALFPELITEGANGVAVNVDVLKALVGDASVTDADEKYGLNWHGKRRARQLALTPSTGTLRPCPEDSVDWDTTQNLMIEGDNLEVLKLLQKSYAGKVKLIYIDPPYNTGKDFVYPDNFQDNIKNYLELTGQVEGGQKISSNTEASGRFHTDWLNMMYPRLKLAKGLLKKDGVVFISIDDNELHNFRMLADEVFGEENFVATVAVVNNMKGRNDKKHIAACHEYVVVYANPGFVSNGLPLTEAQRAAFKHEDTNGQKYALRDLRKRGGPDRREDRPKMYFPIYWDETTGVCSLSRKSNTDVEIFPLRGDGSEGCWRWGYEKVEQHLDWMHAKRSGRSGRLDVDHRVYLDPSIAVDDADDEADDDEDEAIERTSKPKSVWFGGEFSTDSAKRALKELIPGESFDFPKSIDFLRTCVLLGSSGNDIVADLFAGSAAAGQAVMQQNAIDGSARRILTIQLPEPLNPTEKNQKAAATICDKLGLKRNIAELTKERLRRAGDKVKADNPLFVGDTGFRVFKLDTSNIRAWNPKPDNLEASLFDHQDHLLEGRSEADVLYELLLKLGLDLCVPIEQRSIAGKAVHAVGGGVLLACLAENINAAEVEALADGIAAWHKQLAPAGDTTCVFRDSAFADDVAKTNMAAILQQHGIANVRSL</sequence>
<organism evidence="8 9">
    <name type="scientific">Ectopseudomonas oleovorans</name>
    <name type="common">Pseudomonas oleovorans</name>
    <dbReference type="NCBI Taxonomy" id="301"/>
    <lineage>
        <taxon>Bacteria</taxon>
        <taxon>Pseudomonadati</taxon>
        <taxon>Pseudomonadota</taxon>
        <taxon>Gammaproteobacteria</taxon>
        <taxon>Pseudomonadales</taxon>
        <taxon>Pseudomonadaceae</taxon>
        <taxon>Ectopseudomonas</taxon>
    </lineage>
</organism>
<dbReference type="Pfam" id="PF01555">
    <property type="entry name" value="N6_N4_Mtase"/>
    <property type="match status" value="1"/>
</dbReference>
<dbReference type="PIRSF" id="PIRSF015855">
    <property type="entry name" value="TypeIII_Mtase_mKpnI"/>
    <property type="match status" value="1"/>
</dbReference>
<dbReference type="GO" id="GO:0008170">
    <property type="term" value="F:N-methyltransferase activity"/>
    <property type="evidence" value="ECO:0007669"/>
    <property type="project" value="InterPro"/>
</dbReference>